<organism evidence="1">
    <name type="scientific">marine sediment metagenome</name>
    <dbReference type="NCBI Taxonomy" id="412755"/>
    <lineage>
        <taxon>unclassified sequences</taxon>
        <taxon>metagenomes</taxon>
        <taxon>ecological metagenomes</taxon>
    </lineage>
</organism>
<gene>
    <name evidence="1" type="ORF">LCGC14_2086640</name>
</gene>
<comment type="caution">
    <text evidence="1">The sequence shown here is derived from an EMBL/GenBank/DDBJ whole genome shotgun (WGS) entry which is preliminary data.</text>
</comment>
<reference evidence="1" key="1">
    <citation type="journal article" date="2015" name="Nature">
        <title>Complex archaea that bridge the gap between prokaryotes and eukaryotes.</title>
        <authorList>
            <person name="Spang A."/>
            <person name="Saw J.H."/>
            <person name="Jorgensen S.L."/>
            <person name="Zaremba-Niedzwiedzka K."/>
            <person name="Martijn J."/>
            <person name="Lind A.E."/>
            <person name="van Eijk R."/>
            <person name="Schleper C."/>
            <person name="Guy L."/>
            <person name="Ettema T.J."/>
        </authorList>
    </citation>
    <scope>NUCLEOTIDE SEQUENCE</scope>
</reference>
<sequence length="56" mass="6251">MKHLKLLAEAAVLQRRAVKLGKEFEKKHGRKPTQEEAEAIAKDLAANLIQKIGDSE</sequence>
<dbReference type="AlphaFoldDB" id="A0A0F9F1F7"/>
<protein>
    <submittedName>
        <fullName evidence="1">Uncharacterized protein</fullName>
    </submittedName>
</protein>
<accession>A0A0F9F1F7</accession>
<evidence type="ECO:0000313" key="1">
    <source>
        <dbReference type="EMBL" id="KKL72266.1"/>
    </source>
</evidence>
<dbReference type="EMBL" id="LAZR01025327">
    <property type="protein sequence ID" value="KKL72266.1"/>
    <property type="molecule type" value="Genomic_DNA"/>
</dbReference>
<name>A0A0F9F1F7_9ZZZZ</name>
<proteinExistence type="predicted"/>